<dbReference type="Pfam" id="PF18052">
    <property type="entry name" value="Rx_N"/>
    <property type="match status" value="1"/>
</dbReference>
<dbReference type="EMBL" id="JAMFTS010000002">
    <property type="protein sequence ID" value="KAJ4787012.1"/>
    <property type="molecule type" value="Genomic_DNA"/>
</dbReference>
<dbReference type="AlphaFoldDB" id="A0AAV8F0S4"/>
<keyword evidence="4" id="KW-0547">Nucleotide-binding</keyword>
<dbReference type="InterPro" id="IPR027417">
    <property type="entry name" value="P-loop_NTPase"/>
</dbReference>
<evidence type="ECO:0000259" key="8">
    <source>
        <dbReference type="Pfam" id="PF18052"/>
    </source>
</evidence>
<evidence type="ECO:0000256" key="5">
    <source>
        <dbReference type="ARBA" id="ARBA00022821"/>
    </source>
</evidence>
<dbReference type="Gene3D" id="3.40.50.300">
    <property type="entry name" value="P-loop containing nucleotide triphosphate hydrolases"/>
    <property type="match status" value="1"/>
</dbReference>
<dbReference type="InterPro" id="IPR041118">
    <property type="entry name" value="Rx_N"/>
</dbReference>
<evidence type="ECO:0000256" key="4">
    <source>
        <dbReference type="ARBA" id="ARBA00022741"/>
    </source>
</evidence>
<evidence type="ECO:0000256" key="2">
    <source>
        <dbReference type="ARBA" id="ARBA00022614"/>
    </source>
</evidence>
<comment type="similarity">
    <text evidence="1">Belongs to the disease resistance NB-LRR family.</text>
</comment>
<dbReference type="GO" id="GO:0043531">
    <property type="term" value="F:ADP binding"/>
    <property type="evidence" value="ECO:0007669"/>
    <property type="project" value="InterPro"/>
</dbReference>
<accession>A0AAV8F0S4</accession>
<evidence type="ECO:0000256" key="6">
    <source>
        <dbReference type="ARBA" id="ARBA00022840"/>
    </source>
</evidence>
<keyword evidence="3" id="KW-0677">Repeat</keyword>
<proteinExistence type="inferred from homology"/>
<keyword evidence="6" id="KW-0067">ATP-binding</keyword>
<dbReference type="GO" id="GO:0006952">
    <property type="term" value="P:defense response"/>
    <property type="evidence" value="ECO:0007669"/>
    <property type="project" value="UniProtKB-KW"/>
</dbReference>
<dbReference type="GO" id="GO:0005524">
    <property type="term" value="F:ATP binding"/>
    <property type="evidence" value="ECO:0007669"/>
    <property type="project" value="UniProtKB-KW"/>
</dbReference>
<feature type="domain" description="Disease resistance N-terminal" evidence="8">
    <location>
        <begin position="10"/>
        <end position="95"/>
    </location>
</feature>
<evidence type="ECO:0000256" key="3">
    <source>
        <dbReference type="ARBA" id="ARBA00022737"/>
    </source>
</evidence>
<dbReference type="PANTHER" id="PTHR36766">
    <property type="entry name" value="PLANT BROAD-SPECTRUM MILDEW RESISTANCE PROTEIN RPW8"/>
    <property type="match status" value="1"/>
</dbReference>
<keyword evidence="5" id="KW-0611">Plant defense</keyword>
<evidence type="ECO:0000313" key="10">
    <source>
        <dbReference type="Proteomes" id="UP001140206"/>
    </source>
</evidence>
<evidence type="ECO:0000259" key="7">
    <source>
        <dbReference type="Pfam" id="PF00931"/>
    </source>
</evidence>
<evidence type="ECO:0000256" key="1">
    <source>
        <dbReference type="ARBA" id="ARBA00008894"/>
    </source>
</evidence>
<reference evidence="9" key="1">
    <citation type="submission" date="2022-08" db="EMBL/GenBank/DDBJ databases">
        <authorList>
            <person name="Marques A."/>
        </authorList>
    </citation>
    <scope>NUCLEOTIDE SEQUENCE</scope>
    <source>
        <strain evidence="9">RhyPub2mFocal</strain>
        <tissue evidence="9">Leaves</tissue>
    </source>
</reference>
<feature type="domain" description="NB-ARC" evidence="7">
    <location>
        <begin position="176"/>
        <end position="249"/>
    </location>
</feature>
<sequence length="268" mass="30564">MDGSTVVSTVVKIVGEKLGSAAFKELGLIWGVKDDLETLESTISTVRNVVANAEERCLIKDDPLYNWLRELKDVVYDADDLLDTIYLEAEKWKVKPYGHIGNFISNVNPIKRLKQAHKIKSLNKKLDTIAAKREKFHLQSTVVGSREEAYFKNRETFFENRKTHSKVDEDNICGRETELEDIIRQLKQIDANENISIISVVGLGGVGKTTLAQLVYNNDDELKGYFEHKMWVYVSQEFKITRIVTAMIESKNVISSIWIPLLKISLDN</sequence>
<name>A0AAV8F0S4_9POAL</name>
<dbReference type="Proteomes" id="UP001140206">
    <property type="component" value="Chromosome 2"/>
</dbReference>
<dbReference type="Pfam" id="PF00931">
    <property type="entry name" value="NB-ARC"/>
    <property type="match status" value="1"/>
</dbReference>
<dbReference type="SUPFAM" id="SSF52540">
    <property type="entry name" value="P-loop containing nucleoside triphosphate hydrolases"/>
    <property type="match status" value="1"/>
</dbReference>
<evidence type="ECO:0000313" key="9">
    <source>
        <dbReference type="EMBL" id="KAJ4787012.1"/>
    </source>
</evidence>
<keyword evidence="10" id="KW-1185">Reference proteome</keyword>
<organism evidence="9 10">
    <name type="scientific">Rhynchospora pubera</name>
    <dbReference type="NCBI Taxonomy" id="906938"/>
    <lineage>
        <taxon>Eukaryota</taxon>
        <taxon>Viridiplantae</taxon>
        <taxon>Streptophyta</taxon>
        <taxon>Embryophyta</taxon>
        <taxon>Tracheophyta</taxon>
        <taxon>Spermatophyta</taxon>
        <taxon>Magnoliopsida</taxon>
        <taxon>Liliopsida</taxon>
        <taxon>Poales</taxon>
        <taxon>Cyperaceae</taxon>
        <taxon>Cyperoideae</taxon>
        <taxon>Rhynchosporeae</taxon>
        <taxon>Rhynchospora</taxon>
    </lineage>
</organism>
<protein>
    <submittedName>
        <fullName evidence="9">NBS-LRR type disease resistance protein</fullName>
    </submittedName>
</protein>
<dbReference type="InterPro" id="IPR002182">
    <property type="entry name" value="NB-ARC"/>
</dbReference>
<comment type="caution">
    <text evidence="9">The sequence shown here is derived from an EMBL/GenBank/DDBJ whole genome shotgun (WGS) entry which is preliminary data.</text>
</comment>
<dbReference type="Gene3D" id="1.20.5.4130">
    <property type="match status" value="1"/>
</dbReference>
<dbReference type="PANTHER" id="PTHR36766:SF38">
    <property type="entry name" value="DISEASE RESISTANCE PROTEIN RGA3"/>
    <property type="match status" value="1"/>
</dbReference>
<keyword evidence="2" id="KW-0433">Leucine-rich repeat</keyword>
<gene>
    <name evidence="9" type="ORF">LUZ62_038258</name>
</gene>